<dbReference type="Proteomes" id="UP000297946">
    <property type="component" value="Unassembled WGS sequence"/>
</dbReference>
<evidence type="ECO:0000313" key="3">
    <source>
        <dbReference type="Proteomes" id="UP000297273"/>
    </source>
</evidence>
<dbReference type="EMBL" id="RQER01000002">
    <property type="protein sequence ID" value="TGK04089.1"/>
    <property type="molecule type" value="Genomic_DNA"/>
</dbReference>
<dbReference type="RefSeq" id="WP_135642755.1">
    <property type="nucleotide sequence ID" value="NZ_RQER01000002.1"/>
</dbReference>
<dbReference type="EMBL" id="RQGC01000001">
    <property type="protein sequence ID" value="TGL43569.1"/>
    <property type="molecule type" value="Genomic_DNA"/>
</dbReference>
<evidence type="ECO:0000313" key="4">
    <source>
        <dbReference type="Proteomes" id="UP000297946"/>
    </source>
</evidence>
<proteinExistence type="predicted"/>
<keyword evidence="3" id="KW-1185">Reference proteome</keyword>
<evidence type="ECO:0000313" key="2">
    <source>
        <dbReference type="EMBL" id="TGL43569.1"/>
    </source>
</evidence>
<sequence>MPVHRLVFLILIGFLIHPVFGQEKRQYLVLEPGTELSLFPERKSEVLRKLSFGEILSSENQKSSESKYQLLTDKDGLTGWVDAKSLFKIGNKGTYTVITKAIERLLYEDSGPSELESVFSYLTRVEEGPLFQGNEFLFLKIRRLVVLQKYLDVLQSIEYRSKSRPKLEEILKNFPTEVGVYSKNGMWSDTFTNVSESARLKVRPESFWKTAEAYPNSKPGDFAAYLAVKNTPEIKCGKDPICVLQDEENRRLKYLLLQPNGNYSVIFASHLEKRLVSYTKDRETLLCDTKLQKENQIRSFKTKVQELPFRYGKKFHPKLRIIEEECLKK</sequence>
<reference evidence="2" key="1">
    <citation type="submission" date="2018-10" db="EMBL/GenBank/DDBJ databases">
        <authorList>
            <person name="Vincent A.T."/>
            <person name="Schiettekatte O."/>
            <person name="Bourhy P."/>
            <person name="Veyrier F.J."/>
            <person name="Picardeau M."/>
        </authorList>
    </citation>
    <scope>NUCLEOTIDE SEQUENCE</scope>
    <source>
        <strain evidence="2">201702690</strain>
    </source>
</reference>
<dbReference type="AlphaFoldDB" id="A0A5F2A012"/>
<gene>
    <name evidence="1" type="ORF">EHO57_03010</name>
    <name evidence="2" type="ORF">EHQ53_02780</name>
</gene>
<organism evidence="1 4">
    <name type="scientific">Leptospira langatensis</name>
    <dbReference type="NCBI Taxonomy" id="2484983"/>
    <lineage>
        <taxon>Bacteria</taxon>
        <taxon>Pseudomonadati</taxon>
        <taxon>Spirochaetota</taxon>
        <taxon>Spirochaetia</taxon>
        <taxon>Leptospirales</taxon>
        <taxon>Leptospiraceae</taxon>
        <taxon>Leptospira</taxon>
    </lineage>
</organism>
<dbReference type="Proteomes" id="UP000297273">
    <property type="component" value="Unassembled WGS sequence"/>
</dbReference>
<dbReference type="OrthoDB" id="340567at2"/>
<evidence type="ECO:0000313" key="1">
    <source>
        <dbReference type="EMBL" id="TGK04089.1"/>
    </source>
</evidence>
<name>A0A5F2A012_9LEPT</name>
<comment type="caution">
    <text evidence="1">The sequence shown here is derived from an EMBL/GenBank/DDBJ whole genome shotgun (WGS) entry which is preliminary data.</text>
</comment>
<reference evidence="3 4" key="2">
    <citation type="journal article" date="2019" name="PLoS Negl. Trop. Dis.">
        <title>Revisiting the worldwide diversity of Leptospira species in the environment.</title>
        <authorList>
            <person name="Vincent A.T."/>
            <person name="Schiettekatte O."/>
            <person name="Bourhy P."/>
            <person name="Veyrier F.J."/>
            <person name="Picardeau M."/>
        </authorList>
    </citation>
    <scope>NUCLEOTIDE SEQUENCE [LARGE SCALE GENOMIC DNA]</scope>
    <source>
        <strain evidence="3">201702690</strain>
        <strain evidence="1 4">SSW18</strain>
    </source>
</reference>
<accession>A0A5F2A012</accession>
<protein>
    <submittedName>
        <fullName evidence="1">SH3 domain-containing protein</fullName>
    </submittedName>
</protein>